<evidence type="ECO:0000256" key="2">
    <source>
        <dbReference type="ARBA" id="ARBA00023125"/>
    </source>
</evidence>
<comment type="caution">
    <text evidence="5">The sequence shown here is derived from an EMBL/GenBank/DDBJ whole genome shotgun (WGS) entry which is preliminary data.</text>
</comment>
<dbReference type="PRINTS" id="PR00032">
    <property type="entry name" value="HTHARAC"/>
</dbReference>
<dbReference type="SMART" id="SM00342">
    <property type="entry name" value="HTH_ARAC"/>
    <property type="match status" value="1"/>
</dbReference>
<dbReference type="Pfam" id="PF12833">
    <property type="entry name" value="HTH_18"/>
    <property type="match status" value="1"/>
</dbReference>
<dbReference type="AlphaFoldDB" id="A0A6N7VV59"/>
<dbReference type="PANTHER" id="PTHR43280">
    <property type="entry name" value="ARAC-FAMILY TRANSCRIPTIONAL REGULATOR"/>
    <property type="match status" value="1"/>
</dbReference>
<keyword evidence="1" id="KW-0805">Transcription regulation</keyword>
<evidence type="ECO:0000259" key="4">
    <source>
        <dbReference type="PROSITE" id="PS01124"/>
    </source>
</evidence>
<dbReference type="RefSeq" id="WP_154540144.1">
    <property type="nucleotide sequence ID" value="NZ_VULQ01000004.1"/>
</dbReference>
<evidence type="ECO:0000313" key="5">
    <source>
        <dbReference type="EMBL" id="MSS77717.1"/>
    </source>
</evidence>
<keyword evidence="2" id="KW-0238">DNA-binding</keyword>
<accession>A0A6N7VV59</accession>
<dbReference type="PROSITE" id="PS01124">
    <property type="entry name" value="HTH_ARAC_FAMILY_2"/>
    <property type="match status" value="1"/>
</dbReference>
<dbReference type="InterPro" id="IPR020449">
    <property type="entry name" value="Tscrpt_reg_AraC-type_HTH"/>
</dbReference>
<dbReference type="PANTHER" id="PTHR43280:SF28">
    <property type="entry name" value="HTH-TYPE TRANSCRIPTIONAL ACTIVATOR RHAS"/>
    <property type="match status" value="1"/>
</dbReference>
<protein>
    <submittedName>
        <fullName evidence="5">Helix-turn-helix transcriptional regulator</fullName>
    </submittedName>
</protein>
<dbReference type="InterPro" id="IPR009057">
    <property type="entry name" value="Homeodomain-like_sf"/>
</dbReference>
<evidence type="ECO:0000256" key="3">
    <source>
        <dbReference type="ARBA" id="ARBA00023163"/>
    </source>
</evidence>
<evidence type="ECO:0000313" key="6">
    <source>
        <dbReference type="Proteomes" id="UP000441925"/>
    </source>
</evidence>
<dbReference type="GO" id="GO:0003700">
    <property type="term" value="F:DNA-binding transcription factor activity"/>
    <property type="evidence" value="ECO:0007669"/>
    <property type="project" value="InterPro"/>
</dbReference>
<name>A0A6N7VV59_9FIRM</name>
<gene>
    <name evidence="5" type="ORF">FYJ26_04715</name>
</gene>
<dbReference type="GO" id="GO:0043565">
    <property type="term" value="F:sequence-specific DNA binding"/>
    <property type="evidence" value="ECO:0007669"/>
    <property type="project" value="InterPro"/>
</dbReference>
<reference evidence="5 6" key="1">
    <citation type="submission" date="2019-08" db="EMBL/GenBank/DDBJ databases">
        <title>In-depth cultivation of the pig gut microbiome towards novel bacterial diversity and tailored functional studies.</title>
        <authorList>
            <person name="Wylensek D."/>
            <person name="Hitch T.C.A."/>
            <person name="Clavel T."/>
        </authorList>
    </citation>
    <scope>NUCLEOTIDE SEQUENCE [LARGE SCALE GENOMIC DNA]</scope>
    <source>
        <strain evidence="5 6">WCA-380-WT-2B</strain>
    </source>
</reference>
<keyword evidence="3" id="KW-0804">Transcription</keyword>
<dbReference type="Gene3D" id="1.10.10.60">
    <property type="entry name" value="Homeodomain-like"/>
    <property type="match status" value="2"/>
</dbReference>
<sequence length="309" mass="36087">MTYNRLKSWGFREVKTDNPKIINYEGLENKENKMTSYEIFPGVFIMYINLKKKYQAKASNSPGNTGFRIGFCAEGNYFTYINYAKILITTNEIFLGKAIPKSKMSYTSSHNTRAFNIIIVDKKIEKKDFSYPFIKSFLDSIKNIKDIGRVIDDKTLVSLAKELVQVLESCDFNLISLKSLELIYRISLLNSNSFKDTYYQSDSFFYIEKIEAYMRENLEKNISLDYICEKFKISKSSLTHKFMGKYQYTPMKYLSKLRLIRAEDLLINTDKSITEISLEVSFTNTSNFTRAFKAFTGRSPSEYRKKNKI</sequence>
<dbReference type="EMBL" id="VULQ01000004">
    <property type="protein sequence ID" value="MSS77717.1"/>
    <property type="molecule type" value="Genomic_DNA"/>
</dbReference>
<organism evidence="5 6">
    <name type="scientific">Anaerococcus porci</name>
    <dbReference type="NCBI Taxonomy" id="2652269"/>
    <lineage>
        <taxon>Bacteria</taxon>
        <taxon>Bacillati</taxon>
        <taxon>Bacillota</taxon>
        <taxon>Tissierellia</taxon>
        <taxon>Tissierellales</taxon>
        <taxon>Peptoniphilaceae</taxon>
        <taxon>Anaerococcus</taxon>
    </lineage>
</organism>
<feature type="domain" description="HTH araC/xylS-type" evidence="4">
    <location>
        <begin position="208"/>
        <end position="306"/>
    </location>
</feature>
<dbReference type="InterPro" id="IPR018060">
    <property type="entry name" value="HTH_AraC"/>
</dbReference>
<proteinExistence type="predicted"/>
<dbReference type="Proteomes" id="UP000441925">
    <property type="component" value="Unassembled WGS sequence"/>
</dbReference>
<keyword evidence="6" id="KW-1185">Reference proteome</keyword>
<dbReference type="SUPFAM" id="SSF46689">
    <property type="entry name" value="Homeodomain-like"/>
    <property type="match status" value="1"/>
</dbReference>
<evidence type="ECO:0000256" key="1">
    <source>
        <dbReference type="ARBA" id="ARBA00023015"/>
    </source>
</evidence>